<dbReference type="AlphaFoldDB" id="A0A0R1JNF1"/>
<dbReference type="Proteomes" id="UP000051162">
    <property type="component" value="Unassembled WGS sequence"/>
</dbReference>
<name>A0A0R1JNF1_9LACO</name>
<evidence type="ECO:0000313" key="1">
    <source>
        <dbReference type="EMBL" id="KRK72992.1"/>
    </source>
</evidence>
<proteinExistence type="predicted"/>
<organism evidence="1 2">
    <name type="scientific">Levilactobacillus namurensis DSM 19117</name>
    <dbReference type="NCBI Taxonomy" id="1423773"/>
    <lineage>
        <taxon>Bacteria</taxon>
        <taxon>Bacillati</taxon>
        <taxon>Bacillota</taxon>
        <taxon>Bacilli</taxon>
        <taxon>Lactobacillales</taxon>
        <taxon>Lactobacillaceae</taxon>
        <taxon>Levilactobacillus</taxon>
    </lineage>
</organism>
<protein>
    <submittedName>
        <fullName evidence="1">Uncharacterized protein</fullName>
    </submittedName>
</protein>
<accession>A0A0R1JNF1</accession>
<sequence>MITVTLAGPATWVTGFLSPEAQVETINVKDSMDALKIRPDSLKIGRKVQGSDD</sequence>
<reference evidence="1 2" key="1">
    <citation type="journal article" date="2015" name="Genome Announc.">
        <title>Expanding the biotechnology potential of lactobacilli through comparative genomics of 213 strains and associated genera.</title>
        <authorList>
            <person name="Sun Z."/>
            <person name="Harris H.M."/>
            <person name="McCann A."/>
            <person name="Guo C."/>
            <person name="Argimon S."/>
            <person name="Zhang W."/>
            <person name="Yang X."/>
            <person name="Jeffery I.B."/>
            <person name="Cooney J.C."/>
            <person name="Kagawa T.F."/>
            <person name="Liu W."/>
            <person name="Song Y."/>
            <person name="Salvetti E."/>
            <person name="Wrobel A."/>
            <person name="Rasinkangas P."/>
            <person name="Parkhill J."/>
            <person name="Rea M.C."/>
            <person name="O'Sullivan O."/>
            <person name="Ritari J."/>
            <person name="Douillard F.P."/>
            <person name="Paul Ross R."/>
            <person name="Yang R."/>
            <person name="Briner A.E."/>
            <person name="Felis G.E."/>
            <person name="de Vos W.M."/>
            <person name="Barrangou R."/>
            <person name="Klaenhammer T.R."/>
            <person name="Caufield P.W."/>
            <person name="Cui Y."/>
            <person name="Zhang H."/>
            <person name="O'Toole P.W."/>
        </authorList>
    </citation>
    <scope>NUCLEOTIDE SEQUENCE [LARGE SCALE GENOMIC DNA]</scope>
    <source>
        <strain evidence="1 2">DSM 19117</strain>
    </source>
</reference>
<gene>
    <name evidence="1" type="ORF">FD30_GL000941</name>
</gene>
<keyword evidence="2" id="KW-1185">Reference proteome</keyword>
<dbReference type="PATRIC" id="fig|1423773.3.peg.968"/>
<comment type="caution">
    <text evidence="1">The sequence shown here is derived from an EMBL/GenBank/DDBJ whole genome shotgun (WGS) entry which is preliminary data.</text>
</comment>
<evidence type="ECO:0000313" key="2">
    <source>
        <dbReference type="Proteomes" id="UP000051162"/>
    </source>
</evidence>
<dbReference type="EMBL" id="AZDT01000064">
    <property type="protein sequence ID" value="KRK72992.1"/>
    <property type="molecule type" value="Genomic_DNA"/>
</dbReference>